<gene>
    <name evidence="2" type="ORF">NEMVEDRAFT_v1g216418</name>
</gene>
<protein>
    <recommendedName>
        <fullName evidence="1">N-acetyltransferase domain-containing protein</fullName>
    </recommendedName>
</protein>
<dbReference type="AlphaFoldDB" id="A7SRQ8"/>
<evidence type="ECO:0000313" key="2">
    <source>
        <dbReference type="EMBL" id="EDO33606.1"/>
    </source>
</evidence>
<dbReference type="PROSITE" id="PS51186">
    <property type="entry name" value="GNAT"/>
    <property type="match status" value="1"/>
</dbReference>
<accession>A7SRQ8</accession>
<dbReference type="PhylomeDB" id="A7SRQ8"/>
<dbReference type="Pfam" id="PF13508">
    <property type="entry name" value="Acetyltransf_7"/>
    <property type="match status" value="1"/>
</dbReference>
<dbReference type="Gene3D" id="3.40.630.30">
    <property type="match status" value="1"/>
</dbReference>
<evidence type="ECO:0000313" key="3">
    <source>
        <dbReference type="Proteomes" id="UP000001593"/>
    </source>
</evidence>
<dbReference type="InterPro" id="IPR041496">
    <property type="entry name" value="YitH/HolE_GNAT"/>
</dbReference>
<dbReference type="InterPro" id="IPR016181">
    <property type="entry name" value="Acyl_CoA_acyltransferase"/>
</dbReference>
<dbReference type="PANTHER" id="PTHR47237">
    <property type="entry name" value="SLL0310 PROTEIN"/>
    <property type="match status" value="1"/>
</dbReference>
<dbReference type="InParanoid" id="A7SRQ8"/>
<dbReference type="EMBL" id="DS469766">
    <property type="protein sequence ID" value="EDO33606.1"/>
    <property type="molecule type" value="Genomic_DNA"/>
</dbReference>
<proteinExistence type="predicted"/>
<dbReference type="InterPro" id="IPR000182">
    <property type="entry name" value="GNAT_dom"/>
</dbReference>
<name>A7SRQ8_NEMVE</name>
<dbReference type="GO" id="GO:0016747">
    <property type="term" value="F:acyltransferase activity, transferring groups other than amino-acyl groups"/>
    <property type="evidence" value="ECO:0007669"/>
    <property type="project" value="InterPro"/>
</dbReference>
<dbReference type="PANTHER" id="PTHR47237:SF1">
    <property type="entry name" value="SLL0310 PROTEIN"/>
    <property type="match status" value="1"/>
</dbReference>
<reference evidence="2 3" key="1">
    <citation type="journal article" date="2007" name="Science">
        <title>Sea anemone genome reveals ancestral eumetazoan gene repertoire and genomic organization.</title>
        <authorList>
            <person name="Putnam N.H."/>
            <person name="Srivastava M."/>
            <person name="Hellsten U."/>
            <person name="Dirks B."/>
            <person name="Chapman J."/>
            <person name="Salamov A."/>
            <person name="Terry A."/>
            <person name="Shapiro H."/>
            <person name="Lindquist E."/>
            <person name="Kapitonov V.V."/>
            <person name="Jurka J."/>
            <person name="Genikhovich G."/>
            <person name="Grigoriev I.V."/>
            <person name="Lucas S.M."/>
            <person name="Steele R.E."/>
            <person name="Finnerty J.R."/>
            <person name="Technau U."/>
            <person name="Martindale M.Q."/>
            <person name="Rokhsar D.S."/>
        </authorList>
    </citation>
    <scope>NUCLEOTIDE SEQUENCE [LARGE SCALE GENOMIC DNA]</scope>
    <source>
        <strain evidence="3">CH2 X CH6</strain>
    </source>
</reference>
<feature type="domain" description="N-acetyltransferase" evidence="1">
    <location>
        <begin position="2"/>
        <end position="137"/>
    </location>
</feature>
<organism evidence="2 3">
    <name type="scientific">Nematostella vectensis</name>
    <name type="common">Starlet sea anemone</name>
    <dbReference type="NCBI Taxonomy" id="45351"/>
    <lineage>
        <taxon>Eukaryota</taxon>
        <taxon>Metazoa</taxon>
        <taxon>Cnidaria</taxon>
        <taxon>Anthozoa</taxon>
        <taxon>Hexacorallia</taxon>
        <taxon>Actiniaria</taxon>
        <taxon>Edwardsiidae</taxon>
        <taxon>Nematostella</taxon>
    </lineage>
</organism>
<dbReference type="CDD" id="cd04301">
    <property type="entry name" value="NAT_SF"/>
    <property type="match status" value="1"/>
</dbReference>
<dbReference type="eggNOG" id="ENOG502S9B9">
    <property type="taxonomic scope" value="Eukaryota"/>
</dbReference>
<dbReference type="HOGENOM" id="CLU_913074_0_0_1"/>
<dbReference type="InterPro" id="IPR052729">
    <property type="entry name" value="Acyl/Acetyltrans_Enzymes"/>
</dbReference>
<sequence length="358" mass="40803">MFQVRSVRPDENNLLSHVIRLIDREKWRMSSNTCELILLIDPTAIYVGELNGKPIGFVVFMKYNDAYGFVSVFIIDAEYRGHGYGKQLFDAAISAISHPQNMALCSVDSMVLKYKKHGFEPLWLLHDYGIEIEIALQALNRGFASIPQYHAQMVDQLYDDSLINYDAEVFGHERKEFLRYFIRSCNGLARMALDTAGNIVGYLATTEAINKKHGYIVGPLYADYIDVAAVMLISLFEAILSKHGNERQVRAPNICVIIPQVNPEAKRLIDMMRGTLLDTYSFSATNGNPKGCLSKWAANLIESELDKFADWILSYVPEPIKKTVKEAADKRVERLKERIKRLHEEVEDRFTPKEQQTA</sequence>
<dbReference type="Proteomes" id="UP000001593">
    <property type="component" value="Unassembled WGS sequence"/>
</dbReference>
<evidence type="ECO:0000259" key="1">
    <source>
        <dbReference type="PROSITE" id="PS51186"/>
    </source>
</evidence>
<dbReference type="STRING" id="45351.A7SRQ8"/>
<dbReference type="OMA" id="ITEELAX"/>
<dbReference type="SUPFAM" id="SSF55729">
    <property type="entry name" value="Acyl-CoA N-acyltransferases (Nat)"/>
    <property type="match status" value="1"/>
</dbReference>
<dbReference type="Pfam" id="PF18014">
    <property type="entry name" value="Acetyltransf_18"/>
    <property type="match status" value="1"/>
</dbReference>
<keyword evidence="3" id="KW-1185">Reference proteome</keyword>
<dbReference type="Gene3D" id="3.40.630.90">
    <property type="match status" value="1"/>
</dbReference>